<feature type="transmembrane region" description="Helical" evidence="5">
    <location>
        <begin position="141"/>
        <end position="165"/>
    </location>
</feature>
<keyword evidence="3 5" id="KW-1133">Transmembrane helix</keyword>
<name>A0A6P7EZQ8_DIAVI</name>
<dbReference type="InterPro" id="IPR003689">
    <property type="entry name" value="ZIP"/>
</dbReference>
<dbReference type="PANTHER" id="PTHR11040">
    <property type="entry name" value="ZINC/IRON TRANSPORTER"/>
    <property type="match status" value="1"/>
</dbReference>
<feature type="transmembrane region" description="Helical" evidence="5">
    <location>
        <begin position="112"/>
        <end position="135"/>
    </location>
</feature>
<dbReference type="GO" id="GO:0005886">
    <property type="term" value="C:plasma membrane"/>
    <property type="evidence" value="ECO:0007669"/>
    <property type="project" value="TreeGrafter"/>
</dbReference>
<comment type="subcellular location">
    <subcellularLocation>
        <location evidence="1">Membrane</location>
        <topology evidence="1">Multi-pass membrane protein</topology>
    </subcellularLocation>
</comment>
<evidence type="ECO:0000256" key="1">
    <source>
        <dbReference type="ARBA" id="ARBA00004141"/>
    </source>
</evidence>
<protein>
    <submittedName>
        <fullName evidence="6">Zinc transporter ZIP1-like</fullName>
    </submittedName>
</protein>
<dbReference type="RefSeq" id="XP_028128501.1">
    <property type="nucleotide sequence ID" value="XM_028272700.1"/>
</dbReference>
<dbReference type="Pfam" id="PF02535">
    <property type="entry name" value="Zip"/>
    <property type="match status" value="1"/>
</dbReference>
<proteinExistence type="predicted"/>
<evidence type="ECO:0000256" key="5">
    <source>
        <dbReference type="SAM" id="Phobius"/>
    </source>
</evidence>
<keyword evidence="4 5" id="KW-0472">Membrane</keyword>
<dbReference type="AlphaFoldDB" id="A0A6P7EZQ8"/>
<feature type="transmembrane region" description="Helical" evidence="5">
    <location>
        <begin position="177"/>
        <end position="198"/>
    </location>
</feature>
<reference evidence="6" key="1">
    <citation type="submission" date="2025-08" db="UniProtKB">
        <authorList>
            <consortium name="RefSeq"/>
        </authorList>
    </citation>
    <scope>IDENTIFICATION</scope>
    <source>
        <tissue evidence="6">Whole insect</tissue>
    </source>
</reference>
<sequence length="199" mass="21594">MLTSKPASNSQEIIEVELKTSISRGLESAHTEQQVTTSTDSYLITENTTAAIIRGLLLTLALCIHELFEGLAVGLENSPRNVWYMFAAISAHKFVISFCIGMELVISGIKTYLVVIYVFIFSFVSAAGIGIGILVSKIDNTATLVSVIMQGLAAGTLLYVVYFELLQGDKRSGLKQFGAVLLGFILMFGVSLIDILNIY</sequence>
<organism evidence="6">
    <name type="scientific">Diabrotica virgifera virgifera</name>
    <name type="common">western corn rootworm</name>
    <dbReference type="NCBI Taxonomy" id="50390"/>
    <lineage>
        <taxon>Eukaryota</taxon>
        <taxon>Metazoa</taxon>
        <taxon>Ecdysozoa</taxon>
        <taxon>Arthropoda</taxon>
        <taxon>Hexapoda</taxon>
        <taxon>Insecta</taxon>
        <taxon>Pterygota</taxon>
        <taxon>Neoptera</taxon>
        <taxon>Endopterygota</taxon>
        <taxon>Coleoptera</taxon>
        <taxon>Polyphaga</taxon>
        <taxon>Cucujiformia</taxon>
        <taxon>Chrysomeloidea</taxon>
        <taxon>Chrysomelidae</taxon>
        <taxon>Galerucinae</taxon>
        <taxon>Diabroticina</taxon>
        <taxon>Diabroticites</taxon>
        <taxon>Diabrotica</taxon>
    </lineage>
</organism>
<evidence type="ECO:0000256" key="2">
    <source>
        <dbReference type="ARBA" id="ARBA00022692"/>
    </source>
</evidence>
<accession>A0A6P7EZQ8</accession>
<evidence type="ECO:0000256" key="3">
    <source>
        <dbReference type="ARBA" id="ARBA00022989"/>
    </source>
</evidence>
<evidence type="ECO:0000313" key="6">
    <source>
        <dbReference type="RefSeq" id="XP_028128501.1"/>
    </source>
</evidence>
<dbReference type="GO" id="GO:0005385">
    <property type="term" value="F:zinc ion transmembrane transporter activity"/>
    <property type="evidence" value="ECO:0007669"/>
    <property type="project" value="TreeGrafter"/>
</dbReference>
<feature type="transmembrane region" description="Helical" evidence="5">
    <location>
        <begin position="82"/>
        <end position="105"/>
    </location>
</feature>
<keyword evidence="2 5" id="KW-0812">Transmembrane</keyword>
<dbReference type="PANTHER" id="PTHR11040:SF203">
    <property type="entry name" value="FI18611P1-RELATED"/>
    <property type="match status" value="1"/>
</dbReference>
<evidence type="ECO:0000256" key="4">
    <source>
        <dbReference type="ARBA" id="ARBA00023136"/>
    </source>
</evidence>
<dbReference type="InParanoid" id="A0A6P7EZQ8"/>
<gene>
    <name evidence="6" type="primary">LOC114324827</name>
</gene>